<dbReference type="EMBL" id="CP061800">
    <property type="protein sequence ID" value="QTA89748.1"/>
    <property type="molecule type" value="Genomic_DNA"/>
</dbReference>
<dbReference type="Proteomes" id="UP000663722">
    <property type="component" value="Chromosome"/>
</dbReference>
<reference evidence="1" key="1">
    <citation type="journal article" date="2021" name="Microb. Physiol.">
        <title>Proteogenomic Insights into the Physiology of Marine, Sulfate-Reducing, Filamentous Desulfonema limicola and Desulfonema magnum.</title>
        <authorList>
            <person name="Schnaars V."/>
            <person name="Wohlbrand L."/>
            <person name="Scheve S."/>
            <person name="Hinrichs C."/>
            <person name="Reinhardt R."/>
            <person name="Rabus R."/>
        </authorList>
    </citation>
    <scope>NUCLEOTIDE SEQUENCE</scope>
    <source>
        <strain evidence="1">4be13</strain>
    </source>
</reference>
<evidence type="ECO:0000313" key="1">
    <source>
        <dbReference type="EMBL" id="QTA89748.1"/>
    </source>
</evidence>
<gene>
    <name evidence="1" type="ORF">dnm_058050</name>
</gene>
<name>A0A975BQX3_9BACT</name>
<accession>A0A975BQX3</accession>
<keyword evidence="2" id="KW-1185">Reference proteome</keyword>
<evidence type="ECO:0000313" key="2">
    <source>
        <dbReference type="Proteomes" id="UP000663722"/>
    </source>
</evidence>
<dbReference type="AlphaFoldDB" id="A0A975BQX3"/>
<protein>
    <submittedName>
        <fullName evidence="1">Uncharacterized protein</fullName>
    </submittedName>
</protein>
<sequence>MIMTDDIRPLRFSKLRRSFTRQIHHGERSDIRLTRQN</sequence>
<proteinExistence type="predicted"/>
<dbReference type="KEGG" id="dmm:dnm_058050"/>
<organism evidence="1 2">
    <name type="scientific">Desulfonema magnum</name>
    <dbReference type="NCBI Taxonomy" id="45655"/>
    <lineage>
        <taxon>Bacteria</taxon>
        <taxon>Pseudomonadati</taxon>
        <taxon>Thermodesulfobacteriota</taxon>
        <taxon>Desulfobacteria</taxon>
        <taxon>Desulfobacterales</taxon>
        <taxon>Desulfococcaceae</taxon>
        <taxon>Desulfonema</taxon>
    </lineage>
</organism>